<proteinExistence type="inferred from homology"/>
<name>A0ABP0EK85_9ASCO</name>
<evidence type="ECO:0000256" key="6">
    <source>
        <dbReference type="SAM" id="MobiDB-lite"/>
    </source>
</evidence>
<comment type="similarity">
    <text evidence="2">Belongs to the amino acid/polyamine transporter 2 family.</text>
</comment>
<feature type="transmembrane region" description="Helical" evidence="7">
    <location>
        <begin position="403"/>
        <end position="425"/>
    </location>
</feature>
<feature type="transmembrane region" description="Helical" evidence="7">
    <location>
        <begin position="478"/>
        <end position="501"/>
    </location>
</feature>
<feature type="transmembrane region" description="Helical" evidence="7">
    <location>
        <begin position="445"/>
        <end position="466"/>
    </location>
</feature>
<dbReference type="EMBL" id="OZ004260">
    <property type="protein sequence ID" value="CAK7921113.1"/>
    <property type="molecule type" value="Genomic_DNA"/>
</dbReference>
<feature type="transmembrane region" description="Helical" evidence="7">
    <location>
        <begin position="286"/>
        <end position="308"/>
    </location>
</feature>
<keyword evidence="5 7" id="KW-0472">Membrane</keyword>
<feature type="compositionally biased region" description="Low complexity" evidence="6">
    <location>
        <begin position="151"/>
        <end position="167"/>
    </location>
</feature>
<protein>
    <submittedName>
        <fullName evidence="9">Vacuolar amino acid transporter 3</fullName>
    </submittedName>
</protein>
<accession>A0ABP0EK85</accession>
<reference evidence="9 10" key="1">
    <citation type="submission" date="2024-01" db="EMBL/GenBank/DDBJ databases">
        <authorList>
            <consortium name="Genoscope - CEA"/>
            <person name="William W."/>
        </authorList>
    </citation>
    <scope>NUCLEOTIDE SEQUENCE [LARGE SCALE GENOMIC DNA]</scope>
    <source>
        <strain evidence="9 10">29B2s-10</strain>
    </source>
</reference>
<dbReference type="Pfam" id="PF01490">
    <property type="entry name" value="Aa_trans"/>
    <property type="match status" value="1"/>
</dbReference>
<evidence type="ECO:0000256" key="7">
    <source>
        <dbReference type="SAM" id="Phobius"/>
    </source>
</evidence>
<feature type="region of interest" description="Disordered" evidence="6">
    <location>
        <begin position="137"/>
        <end position="169"/>
    </location>
</feature>
<evidence type="ECO:0000259" key="8">
    <source>
        <dbReference type="Pfam" id="PF01490"/>
    </source>
</evidence>
<evidence type="ECO:0000313" key="10">
    <source>
        <dbReference type="Proteomes" id="UP001497600"/>
    </source>
</evidence>
<comment type="subcellular location">
    <subcellularLocation>
        <location evidence="1">Membrane</location>
        <topology evidence="1">Multi-pass membrane protein</topology>
    </subcellularLocation>
</comment>
<feature type="domain" description="Amino acid transporter transmembrane" evidence="8">
    <location>
        <begin position="255"/>
        <end position="656"/>
    </location>
</feature>
<dbReference type="PANTHER" id="PTHR22950">
    <property type="entry name" value="AMINO ACID TRANSPORTER"/>
    <property type="match status" value="1"/>
</dbReference>
<evidence type="ECO:0000256" key="4">
    <source>
        <dbReference type="ARBA" id="ARBA00022989"/>
    </source>
</evidence>
<organism evidence="9 10">
    <name type="scientific">[Candida] anglica</name>
    <dbReference type="NCBI Taxonomy" id="148631"/>
    <lineage>
        <taxon>Eukaryota</taxon>
        <taxon>Fungi</taxon>
        <taxon>Dikarya</taxon>
        <taxon>Ascomycota</taxon>
        <taxon>Saccharomycotina</taxon>
        <taxon>Pichiomycetes</taxon>
        <taxon>Debaryomycetaceae</taxon>
        <taxon>Kurtzmaniella</taxon>
    </lineage>
</organism>
<gene>
    <name evidence="9" type="primary">AVT3</name>
    <name evidence="9" type="ORF">CAAN4_H10330</name>
</gene>
<evidence type="ECO:0000256" key="1">
    <source>
        <dbReference type="ARBA" id="ARBA00004141"/>
    </source>
</evidence>
<dbReference type="InterPro" id="IPR013057">
    <property type="entry name" value="AA_transpt_TM"/>
</dbReference>
<evidence type="ECO:0000313" key="9">
    <source>
        <dbReference type="EMBL" id="CAK7921113.1"/>
    </source>
</evidence>
<sequence length="659" mass="73592">MSIPRNIHSSSPPSHDLSSRRKSIAKLTRSPLSSSPLSSHSPNRFGSRPSSFSNNGAFLKLPPHLRDEDTSSSINEVFHRSDDENDRSSSGGNSDLASGLNDPNVILQAQKHMSSGGKGVDHLRLEGGDITRELYKLTQDPQQPSLRRSKSFGSTESSSRRGSTASSLNVPGGFRRDFIIQQKLSKFQTRETNLLTRNFVEFLSIYGHFAGEDLEDEDDLIACHYKPFSPQVDEETALLSNQYHPDNDINPNGTATDRKAYFLLLKAFVGTGVLFLPKAFSNGGLMFSTLTLVFFGILSFWCYLILVYSKSATKVSSFGEIGLKLYGKWLQQLILSSIILSQIGFVGAYIVFTSENLRAFYSSIFHVEDPSSLNILWFILVQLVIFLPLSLIRDITKLSLSAVLANVFILIGLVTIIYFTLYELLINNHGQFAGGIQYYFNQSDFSLFIGVAIFAFEGIGLIIPIEQSMIRPKNFPKVLFQVIMTISIIFIGIGALGYVTFGDKIETVILLNLPQNSPMIMVIQLLYAFAILLSTPLQLFPAIRLLESKLFIKTGKMSTKVKWQKNFFRFAFVIFTAIVAIFGGKNLDKFVSFVGCFACIPLVYMYPPILHLKSCCDYTQWGLSDKEIKKRYWLGILDYVLVVIGGVAMVYTTLQILVG</sequence>
<feature type="transmembrane region" description="Helical" evidence="7">
    <location>
        <begin position="632"/>
        <end position="654"/>
    </location>
</feature>
<feature type="compositionally biased region" description="Low complexity" evidence="6">
    <location>
        <begin position="30"/>
        <end position="42"/>
    </location>
</feature>
<feature type="transmembrane region" description="Helical" evidence="7">
    <location>
        <begin position="329"/>
        <end position="352"/>
    </location>
</feature>
<evidence type="ECO:0000256" key="2">
    <source>
        <dbReference type="ARBA" id="ARBA00008066"/>
    </source>
</evidence>
<feature type="transmembrane region" description="Helical" evidence="7">
    <location>
        <begin position="590"/>
        <end position="612"/>
    </location>
</feature>
<evidence type="ECO:0000256" key="3">
    <source>
        <dbReference type="ARBA" id="ARBA00022692"/>
    </source>
</evidence>
<dbReference type="Proteomes" id="UP001497600">
    <property type="component" value="Chromosome H"/>
</dbReference>
<keyword evidence="4 7" id="KW-1133">Transmembrane helix</keyword>
<feature type="transmembrane region" description="Helical" evidence="7">
    <location>
        <begin position="567"/>
        <end position="584"/>
    </location>
</feature>
<dbReference type="PANTHER" id="PTHR22950:SF666">
    <property type="entry name" value="VACUOLAR AMINO ACID TRANSPORTER 4"/>
    <property type="match status" value="1"/>
</dbReference>
<feature type="region of interest" description="Disordered" evidence="6">
    <location>
        <begin position="1"/>
        <end position="101"/>
    </location>
</feature>
<keyword evidence="3 7" id="KW-0812">Transmembrane</keyword>
<keyword evidence="10" id="KW-1185">Reference proteome</keyword>
<feature type="transmembrane region" description="Helical" evidence="7">
    <location>
        <begin position="372"/>
        <end position="391"/>
    </location>
</feature>
<feature type="transmembrane region" description="Helical" evidence="7">
    <location>
        <begin position="521"/>
        <end position="546"/>
    </location>
</feature>
<evidence type="ECO:0000256" key="5">
    <source>
        <dbReference type="ARBA" id="ARBA00023136"/>
    </source>
</evidence>